<sequence>MRIPDDMTPRIIKRSDIQFPEVEIPEQQGNNSPGWINIPGGRIQIQFPQRNFVCFDRMLCLQKLHTFGGAFGSLCGRMIPNYGEANFRK</sequence>
<organism evidence="1 2">
    <name type="scientific">Dipteronia dyeriana</name>
    <dbReference type="NCBI Taxonomy" id="168575"/>
    <lineage>
        <taxon>Eukaryota</taxon>
        <taxon>Viridiplantae</taxon>
        <taxon>Streptophyta</taxon>
        <taxon>Embryophyta</taxon>
        <taxon>Tracheophyta</taxon>
        <taxon>Spermatophyta</taxon>
        <taxon>Magnoliopsida</taxon>
        <taxon>eudicotyledons</taxon>
        <taxon>Gunneridae</taxon>
        <taxon>Pentapetalae</taxon>
        <taxon>rosids</taxon>
        <taxon>malvids</taxon>
        <taxon>Sapindales</taxon>
        <taxon>Sapindaceae</taxon>
        <taxon>Hippocastanoideae</taxon>
        <taxon>Acereae</taxon>
        <taxon>Dipteronia</taxon>
    </lineage>
</organism>
<name>A0AAD9TFZ4_9ROSI</name>
<comment type="caution">
    <text evidence="1">The sequence shown here is derived from an EMBL/GenBank/DDBJ whole genome shotgun (WGS) entry which is preliminary data.</text>
</comment>
<keyword evidence="2" id="KW-1185">Reference proteome</keyword>
<dbReference type="EMBL" id="JANJYI010000009">
    <property type="protein sequence ID" value="KAK2635276.1"/>
    <property type="molecule type" value="Genomic_DNA"/>
</dbReference>
<evidence type="ECO:0000313" key="1">
    <source>
        <dbReference type="EMBL" id="KAK2635276.1"/>
    </source>
</evidence>
<protein>
    <submittedName>
        <fullName evidence="1">Uncharacterized protein</fullName>
    </submittedName>
</protein>
<dbReference type="Proteomes" id="UP001280121">
    <property type="component" value="Unassembled WGS sequence"/>
</dbReference>
<dbReference type="AlphaFoldDB" id="A0AAD9TFZ4"/>
<proteinExistence type="predicted"/>
<reference evidence="1" key="1">
    <citation type="journal article" date="2023" name="Plant J.">
        <title>Genome sequences and population genomics provide insights into the demographic history, inbreeding, and mutation load of two 'living fossil' tree species of Dipteronia.</title>
        <authorList>
            <person name="Feng Y."/>
            <person name="Comes H.P."/>
            <person name="Chen J."/>
            <person name="Zhu S."/>
            <person name="Lu R."/>
            <person name="Zhang X."/>
            <person name="Li P."/>
            <person name="Qiu J."/>
            <person name="Olsen K.M."/>
            <person name="Qiu Y."/>
        </authorList>
    </citation>
    <scope>NUCLEOTIDE SEQUENCE</scope>
    <source>
        <strain evidence="1">KIB01</strain>
    </source>
</reference>
<accession>A0AAD9TFZ4</accession>
<gene>
    <name evidence="1" type="ORF">Ddye_030068</name>
</gene>
<evidence type="ECO:0000313" key="2">
    <source>
        <dbReference type="Proteomes" id="UP001280121"/>
    </source>
</evidence>